<dbReference type="Proteomes" id="UP000287823">
    <property type="component" value="Unassembled WGS sequence"/>
</dbReference>
<name>A0A432WEB1_9GAMM</name>
<dbReference type="AlphaFoldDB" id="A0A432WEB1"/>
<dbReference type="EMBL" id="PIPO01000005">
    <property type="protein sequence ID" value="RUO31148.1"/>
    <property type="molecule type" value="Genomic_DNA"/>
</dbReference>
<protein>
    <recommendedName>
        <fullName evidence="3">DUF4272 domain-containing protein</fullName>
    </recommendedName>
</protein>
<evidence type="ECO:0008006" key="3">
    <source>
        <dbReference type="Google" id="ProtNLM"/>
    </source>
</evidence>
<dbReference type="Pfam" id="PF14094">
    <property type="entry name" value="DUF4272"/>
    <property type="match status" value="1"/>
</dbReference>
<proteinExistence type="predicted"/>
<keyword evidence="2" id="KW-1185">Reference proteome</keyword>
<dbReference type="RefSeq" id="WP_126799527.1">
    <property type="nucleotide sequence ID" value="NZ_PIPO01000005.1"/>
</dbReference>
<gene>
    <name evidence="1" type="ORF">CWE14_11680</name>
</gene>
<evidence type="ECO:0000313" key="1">
    <source>
        <dbReference type="EMBL" id="RUO31148.1"/>
    </source>
</evidence>
<dbReference type="InterPro" id="IPR025368">
    <property type="entry name" value="DUF4272"/>
</dbReference>
<reference evidence="1 2" key="1">
    <citation type="journal article" date="2011" name="Front. Microbiol.">
        <title>Genomic signatures of strain selection and enhancement in Bacillus atrophaeus var. globigii, a historical biowarfare simulant.</title>
        <authorList>
            <person name="Gibbons H.S."/>
            <person name="Broomall S.M."/>
            <person name="McNew L.A."/>
            <person name="Daligault H."/>
            <person name="Chapman C."/>
            <person name="Bruce D."/>
            <person name="Karavis M."/>
            <person name="Krepps M."/>
            <person name="McGregor P.A."/>
            <person name="Hong C."/>
            <person name="Park K.H."/>
            <person name="Akmal A."/>
            <person name="Feldman A."/>
            <person name="Lin J.S."/>
            <person name="Chang W.E."/>
            <person name="Higgs B.W."/>
            <person name="Demirev P."/>
            <person name="Lindquist J."/>
            <person name="Liem A."/>
            <person name="Fochler E."/>
            <person name="Read T.D."/>
            <person name="Tapia R."/>
            <person name="Johnson S."/>
            <person name="Bishop-Lilly K.A."/>
            <person name="Detter C."/>
            <person name="Han C."/>
            <person name="Sozhamannan S."/>
            <person name="Rosenzweig C.N."/>
            <person name="Skowronski E.W."/>
        </authorList>
    </citation>
    <scope>NUCLEOTIDE SEQUENCE [LARGE SCALE GENOMIC DNA]</scope>
    <source>
        <strain evidence="1 2">Y4G10-17</strain>
    </source>
</reference>
<evidence type="ECO:0000313" key="2">
    <source>
        <dbReference type="Proteomes" id="UP000287823"/>
    </source>
</evidence>
<comment type="caution">
    <text evidence="1">The sequence shown here is derived from an EMBL/GenBank/DDBJ whole genome shotgun (WGS) entry which is preliminary data.</text>
</comment>
<organism evidence="1 2">
    <name type="scientific">Aliidiomarina soli</name>
    <dbReference type="NCBI Taxonomy" id="1928574"/>
    <lineage>
        <taxon>Bacteria</taxon>
        <taxon>Pseudomonadati</taxon>
        <taxon>Pseudomonadota</taxon>
        <taxon>Gammaproteobacteria</taxon>
        <taxon>Alteromonadales</taxon>
        <taxon>Idiomarinaceae</taxon>
        <taxon>Aliidiomarina</taxon>
    </lineage>
</organism>
<sequence length="208" mass="23501">MSLREIRQSSQRVAKALGYPTNPNLPLLEPVERLRPIDALVNRTLCLHASVACSYGFQKDRAVEWLKQEGIYGYLAGSEVRYLQGKSDGNKPLFQWQVESLWVMTWITSFHDNLDFSDSCSDGLSSLLPDLKEGAPSIEFKEAAAARKVEEVVASLDLAYCLHWAIRDAELAGRPMPGKVPPLVIRERRRALEWVVSNEDWDDIVLDT</sequence>
<accession>A0A432WEB1</accession>